<dbReference type="PANTHER" id="PTHR23419">
    <property type="entry name" value="DIVALENT CATION TOLERANCE CUTA-RELATED"/>
    <property type="match status" value="1"/>
</dbReference>
<dbReference type="Proteomes" id="UP000236655">
    <property type="component" value="Chromosome"/>
</dbReference>
<dbReference type="GO" id="GO:0010038">
    <property type="term" value="P:response to metal ion"/>
    <property type="evidence" value="ECO:0007669"/>
    <property type="project" value="InterPro"/>
</dbReference>
<dbReference type="RefSeq" id="WP_102950330.1">
    <property type="nucleotide sequence ID" value="NZ_CP024847.1"/>
</dbReference>
<dbReference type="Gene3D" id="3.30.70.120">
    <property type="match status" value="1"/>
</dbReference>
<proteinExistence type="inferred from homology"/>
<accession>A0A2I7N3J1</accession>
<name>A0A2I7N3J1_9NEIS</name>
<dbReference type="EMBL" id="CP024847">
    <property type="protein sequence ID" value="AUR51030.1"/>
    <property type="molecule type" value="Genomic_DNA"/>
</dbReference>
<dbReference type="GO" id="GO:0005507">
    <property type="term" value="F:copper ion binding"/>
    <property type="evidence" value="ECO:0007669"/>
    <property type="project" value="TreeGrafter"/>
</dbReference>
<dbReference type="KEGG" id="nba:CUN60_01490"/>
<protein>
    <submittedName>
        <fullName evidence="2">Divalent-cation tolerance protein CutA</fullName>
    </submittedName>
</protein>
<evidence type="ECO:0000313" key="3">
    <source>
        <dbReference type="Proteomes" id="UP000236655"/>
    </source>
</evidence>
<sequence>MNGFLLVLCNTPNKETAHKLAKLLLVEKLCACVNILPQVESLYLWDNKLEETTEVSMLIKTTKDCYPELEKAIKENHPYDVPEIITLDIAAGLPEYLGWINQSTTKLQ</sequence>
<evidence type="ECO:0000256" key="1">
    <source>
        <dbReference type="ARBA" id="ARBA00010169"/>
    </source>
</evidence>
<reference evidence="3" key="1">
    <citation type="submission" date="2017-11" db="EMBL/GenBank/DDBJ databases">
        <authorList>
            <person name="Chan K.G."/>
            <person name="Lee L.S."/>
        </authorList>
    </citation>
    <scope>NUCLEOTIDE SEQUENCE [LARGE SCALE GENOMIC DNA]</scope>
    <source>
        <strain evidence="3">DSM 100970</strain>
    </source>
</reference>
<dbReference type="Pfam" id="PF03091">
    <property type="entry name" value="CutA1"/>
    <property type="match status" value="1"/>
</dbReference>
<gene>
    <name evidence="2" type="ORF">CUN60_01490</name>
</gene>
<dbReference type="SUPFAM" id="SSF54913">
    <property type="entry name" value="GlnB-like"/>
    <property type="match status" value="1"/>
</dbReference>
<evidence type="ECO:0000313" key="2">
    <source>
        <dbReference type="EMBL" id="AUR51030.1"/>
    </source>
</evidence>
<dbReference type="AlphaFoldDB" id="A0A2I7N3J1"/>
<dbReference type="InterPro" id="IPR015867">
    <property type="entry name" value="N-reg_PII/ATP_PRibTrfase_C"/>
</dbReference>
<dbReference type="PANTHER" id="PTHR23419:SF8">
    <property type="entry name" value="FI09726P"/>
    <property type="match status" value="1"/>
</dbReference>
<organism evidence="2 3">
    <name type="scientific">Aquella oligotrophica</name>
    <dbReference type="NCBI Taxonomy" id="2067065"/>
    <lineage>
        <taxon>Bacteria</taxon>
        <taxon>Pseudomonadati</taxon>
        <taxon>Pseudomonadota</taxon>
        <taxon>Betaproteobacteria</taxon>
        <taxon>Neisseriales</taxon>
        <taxon>Neisseriaceae</taxon>
        <taxon>Aquella</taxon>
    </lineage>
</organism>
<dbReference type="InterPro" id="IPR004323">
    <property type="entry name" value="Ion_tolerance_CutA"/>
</dbReference>
<keyword evidence="3" id="KW-1185">Reference proteome</keyword>
<dbReference type="InterPro" id="IPR011322">
    <property type="entry name" value="N-reg_PII-like_a/b"/>
</dbReference>
<dbReference type="OrthoDB" id="37622at2"/>
<comment type="similarity">
    <text evidence="1">Belongs to the CutA family.</text>
</comment>